<dbReference type="GO" id="GO:0016491">
    <property type="term" value="F:oxidoreductase activity"/>
    <property type="evidence" value="ECO:0007669"/>
    <property type="project" value="InterPro"/>
</dbReference>
<dbReference type="SUPFAM" id="SSF50692">
    <property type="entry name" value="ADC-like"/>
    <property type="match status" value="1"/>
</dbReference>
<keyword evidence="3" id="KW-0408">Iron</keyword>
<dbReference type="SMART" id="SM00926">
    <property type="entry name" value="Molybdop_Fe4S4"/>
    <property type="match status" value="1"/>
</dbReference>
<reference evidence="7" key="1">
    <citation type="submission" date="2020-05" db="EMBL/GenBank/DDBJ databases">
        <authorList>
            <person name="Chiriac C."/>
            <person name="Salcher M."/>
            <person name="Ghai R."/>
            <person name="Kavagutti S V."/>
        </authorList>
    </citation>
    <scope>NUCLEOTIDE SEQUENCE</scope>
</reference>
<proteinExistence type="inferred from homology"/>
<dbReference type="InterPro" id="IPR050612">
    <property type="entry name" value="Prok_Mopterin_Oxidored"/>
</dbReference>
<sequence>MTTKHRTYCRLCEAGCGIVVDVADDGTVEKVRPDNDHPVTKGFACNKGMLCGEIHHDPSRLNEPQRRTASGFVASTWNDATTDIAERINAIIAEHGPNAIAGYIGNPAAFNATAGPALALFIAMFGSSSLFTTGSQDCSNKFAIAEMLWGSSQVHLIADVDNTDHMLLFGTNPRVSKGSFLAMPDPIARLGAIEQRGGTVRFIDPRRIEPKVGEVIQLKPDTDVYLLAAMLHEIDARRGFDKAGAARITDLDSVREFLSGFSAATVAPIVGLDAKLIVQLALEFADAPTAAVHMSTGVNMGRQGALAYWLMHLLSLLTGNFDRTGGNIPSTRGTDPAPAAAGSELESFIDSPWGSYRPTVSSHPCALLIDMIRDGAVKALFVTAGNPLLTMGGGPELEEALNSLDLLVTVDLYRNATGELADWVLPATDWFEREDLNTFVQGTLVTPYVQWAGAIVEPIGERRTEQRIFNDIAEKAGAPIMFPNGTDMLAAINDGALGRHDLSLASLRELPDGIALLDQVAPGSFLDTMRPGGTIEGDPPMLRVAKERTVEQFSGLLSEPMGTLKLITRRTSHTINSAMQNVEKLKAKGAADNPLYVSPTDADRLALIDGSRVRVSNQWGAVESTVKIDDTLRDGVVAMTHGFGNANTSGMPHAQRYPGVNVNALAPVGPGSFDPVSTMSQLTGIPVEVTALP</sequence>
<dbReference type="PANTHER" id="PTHR43742:SF2">
    <property type="entry name" value="ASSIMILATORY NITRATE REDUCTASE CATALYTIC SUBUNIT"/>
    <property type="match status" value="1"/>
</dbReference>
<gene>
    <name evidence="6" type="ORF">UFOPK1711_00336</name>
    <name evidence="7" type="ORF">UFOPK2143_00528</name>
    <name evidence="8" type="ORF">UFOPK2350_00987</name>
</gene>
<protein>
    <submittedName>
        <fullName evidence="7">Unannotated protein</fullName>
    </submittedName>
</protein>
<dbReference type="PROSITE" id="PS51669">
    <property type="entry name" value="4FE4S_MOW_BIS_MGD"/>
    <property type="match status" value="1"/>
</dbReference>
<dbReference type="EMBL" id="CAEZXE010000079">
    <property type="protein sequence ID" value="CAB4680572.1"/>
    <property type="molecule type" value="Genomic_DNA"/>
</dbReference>
<evidence type="ECO:0000313" key="6">
    <source>
        <dbReference type="EMBL" id="CAB4568122.1"/>
    </source>
</evidence>
<dbReference type="GO" id="GO:0051536">
    <property type="term" value="F:iron-sulfur cluster binding"/>
    <property type="evidence" value="ECO:0007669"/>
    <property type="project" value="UniProtKB-KW"/>
</dbReference>
<evidence type="ECO:0000259" key="5">
    <source>
        <dbReference type="PROSITE" id="PS51669"/>
    </source>
</evidence>
<dbReference type="InterPro" id="IPR006963">
    <property type="entry name" value="Mopterin_OxRdtase_4Fe-4S_dom"/>
</dbReference>
<name>A0A6J6JRU9_9ZZZZ</name>
<dbReference type="InterPro" id="IPR009010">
    <property type="entry name" value="Asp_de-COase-like_dom_sf"/>
</dbReference>
<dbReference type="InterPro" id="IPR006656">
    <property type="entry name" value="Mopterin_OxRdtase"/>
</dbReference>
<dbReference type="Gene3D" id="3.40.50.740">
    <property type="match status" value="1"/>
</dbReference>
<evidence type="ECO:0000256" key="4">
    <source>
        <dbReference type="ARBA" id="ARBA00023014"/>
    </source>
</evidence>
<comment type="similarity">
    <text evidence="1">Belongs to the prokaryotic molybdopterin-containing oxidoreductase family.</text>
</comment>
<accession>A0A6J6JRU9</accession>
<dbReference type="Pfam" id="PF04879">
    <property type="entry name" value="Molybdop_Fe4S4"/>
    <property type="match status" value="1"/>
</dbReference>
<dbReference type="GO" id="GO:0046872">
    <property type="term" value="F:metal ion binding"/>
    <property type="evidence" value="ECO:0007669"/>
    <property type="project" value="UniProtKB-KW"/>
</dbReference>
<evidence type="ECO:0000313" key="8">
    <source>
        <dbReference type="EMBL" id="CAB4680572.1"/>
    </source>
</evidence>
<dbReference type="Gene3D" id="2.40.40.20">
    <property type="match status" value="1"/>
</dbReference>
<dbReference type="GO" id="GO:0043546">
    <property type="term" value="F:molybdopterin cofactor binding"/>
    <property type="evidence" value="ECO:0007669"/>
    <property type="project" value="InterPro"/>
</dbReference>
<dbReference type="SUPFAM" id="SSF53706">
    <property type="entry name" value="Formate dehydrogenase/DMSO reductase, domains 1-3"/>
    <property type="match status" value="1"/>
</dbReference>
<organism evidence="7">
    <name type="scientific">freshwater metagenome</name>
    <dbReference type="NCBI Taxonomy" id="449393"/>
    <lineage>
        <taxon>unclassified sequences</taxon>
        <taxon>metagenomes</taxon>
        <taxon>ecological metagenomes</taxon>
    </lineage>
</organism>
<dbReference type="EMBL" id="CAEZVV010000019">
    <property type="protein sequence ID" value="CAB4639736.1"/>
    <property type="molecule type" value="Genomic_DNA"/>
</dbReference>
<dbReference type="Pfam" id="PF00384">
    <property type="entry name" value="Molybdopterin"/>
    <property type="match status" value="1"/>
</dbReference>
<evidence type="ECO:0000313" key="7">
    <source>
        <dbReference type="EMBL" id="CAB4639736.1"/>
    </source>
</evidence>
<dbReference type="EMBL" id="CAEZTR010000013">
    <property type="protein sequence ID" value="CAB4568122.1"/>
    <property type="molecule type" value="Genomic_DNA"/>
</dbReference>
<keyword evidence="4" id="KW-0411">Iron-sulfur</keyword>
<dbReference type="Gene3D" id="3.40.228.10">
    <property type="entry name" value="Dimethylsulfoxide Reductase, domain 2"/>
    <property type="match status" value="1"/>
</dbReference>
<evidence type="ECO:0000256" key="2">
    <source>
        <dbReference type="ARBA" id="ARBA00022723"/>
    </source>
</evidence>
<evidence type="ECO:0000256" key="3">
    <source>
        <dbReference type="ARBA" id="ARBA00023004"/>
    </source>
</evidence>
<keyword evidence="2" id="KW-0479">Metal-binding</keyword>
<dbReference type="Pfam" id="PF01568">
    <property type="entry name" value="Molydop_binding"/>
    <property type="match status" value="1"/>
</dbReference>
<feature type="domain" description="4Fe-4S Mo/W bis-MGD-type" evidence="5">
    <location>
        <begin position="2"/>
        <end position="59"/>
    </location>
</feature>
<dbReference type="InterPro" id="IPR006657">
    <property type="entry name" value="MoPterin_dinucl-bd_dom"/>
</dbReference>
<dbReference type="PANTHER" id="PTHR43742">
    <property type="entry name" value="TRIMETHYLAMINE-N-OXIDE REDUCTASE"/>
    <property type="match status" value="1"/>
</dbReference>
<dbReference type="Gene3D" id="2.20.25.90">
    <property type="entry name" value="ADC-like domains"/>
    <property type="match status" value="1"/>
</dbReference>
<dbReference type="AlphaFoldDB" id="A0A6J6JRU9"/>
<evidence type="ECO:0000256" key="1">
    <source>
        <dbReference type="ARBA" id="ARBA00010312"/>
    </source>
</evidence>